<organism evidence="1 2">
    <name type="scientific">Artemia franciscana</name>
    <name type="common">Brine shrimp</name>
    <name type="synonym">Artemia sanfranciscana</name>
    <dbReference type="NCBI Taxonomy" id="6661"/>
    <lineage>
        <taxon>Eukaryota</taxon>
        <taxon>Metazoa</taxon>
        <taxon>Ecdysozoa</taxon>
        <taxon>Arthropoda</taxon>
        <taxon>Crustacea</taxon>
        <taxon>Branchiopoda</taxon>
        <taxon>Anostraca</taxon>
        <taxon>Artemiidae</taxon>
        <taxon>Artemia</taxon>
    </lineage>
</organism>
<dbReference type="EMBL" id="JAVRJZ010000007">
    <property type="protein sequence ID" value="KAK2720630.1"/>
    <property type="molecule type" value="Genomic_DNA"/>
</dbReference>
<gene>
    <name evidence="1" type="ORF">QYM36_004504</name>
</gene>
<evidence type="ECO:0000313" key="2">
    <source>
        <dbReference type="Proteomes" id="UP001187531"/>
    </source>
</evidence>
<keyword evidence="2" id="KW-1185">Reference proteome</keyword>
<accession>A0AA88LGF5</accession>
<dbReference type="AlphaFoldDB" id="A0AA88LGF5"/>
<comment type="caution">
    <text evidence="1">The sequence shown here is derived from an EMBL/GenBank/DDBJ whole genome shotgun (WGS) entry which is preliminary data.</text>
</comment>
<dbReference type="Proteomes" id="UP001187531">
    <property type="component" value="Unassembled WGS sequence"/>
</dbReference>
<evidence type="ECO:0000313" key="1">
    <source>
        <dbReference type="EMBL" id="KAK2720630.1"/>
    </source>
</evidence>
<reference evidence="1" key="1">
    <citation type="submission" date="2023-07" db="EMBL/GenBank/DDBJ databases">
        <title>Chromosome-level genome assembly of Artemia franciscana.</title>
        <authorList>
            <person name="Jo E."/>
        </authorList>
    </citation>
    <scope>NUCLEOTIDE SEQUENCE</scope>
    <source>
        <tissue evidence="1">Whole body</tissue>
    </source>
</reference>
<proteinExistence type="predicted"/>
<sequence length="109" mass="12688">MIHITHCEEILRKRKHGDINTPGPLVSKSLYEAFCEGEDAEEEVGRRQDVVTYDFAPRQTERVERTTTYRKGMFKDITDEGIAFVINAETQQIEKFSQRRKNKSRGVLI</sequence>
<protein>
    <submittedName>
        <fullName evidence="1">Uncharacterized protein</fullName>
    </submittedName>
</protein>
<name>A0AA88LGF5_ARTSF</name>